<gene>
    <name evidence="2" type="ORF">LVIROSA_LOCUS22388</name>
</gene>
<organism evidence="2 3">
    <name type="scientific">Lactuca virosa</name>
    <dbReference type="NCBI Taxonomy" id="75947"/>
    <lineage>
        <taxon>Eukaryota</taxon>
        <taxon>Viridiplantae</taxon>
        <taxon>Streptophyta</taxon>
        <taxon>Embryophyta</taxon>
        <taxon>Tracheophyta</taxon>
        <taxon>Spermatophyta</taxon>
        <taxon>Magnoliopsida</taxon>
        <taxon>eudicotyledons</taxon>
        <taxon>Gunneridae</taxon>
        <taxon>Pentapetalae</taxon>
        <taxon>asterids</taxon>
        <taxon>campanulids</taxon>
        <taxon>Asterales</taxon>
        <taxon>Asteraceae</taxon>
        <taxon>Cichorioideae</taxon>
        <taxon>Cichorieae</taxon>
        <taxon>Lactucinae</taxon>
        <taxon>Lactuca</taxon>
    </lineage>
</organism>
<proteinExistence type="predicted"/>
<comment type="caution">
    <text evidence="2">The sequence shown here is derived from an EMBL/GenBank/DDBJ whole genome shotgun (WGS) entry which is preliminary data.</text>
</comment>
<dbReference type="AlphaFoldDB" id="A0AAU9NCH7"/>
<feature type="region of interest" description="Disordered" evidence="1">
    <location>
        <begin position="130"/>
        <end position="167"/>
    </location>
</feature>
<evidence type="ECO:0000256" key="1">
    <source>
        <dbReference type="SAM" id="MobiDB-lite"/>
    </source>
</evidence>
<protein>
    <submittedName>
        <fullName evidence="2">Uncharacterized protein</fullName>
    </submittedName>
</protein>
<sequence length="167" mass="18325">MRPTFSAKPNPPKNLFRFTYYNRLGVSFIKLTISTGKSTVHTGADAGGGVMTNSSLLCRSKMYTSSNLIVVEKKNKVISKSECRTVGYLKQGVLFKKVGLLPFPQTEDGMEISKLYNSKTGAIIDKEMRENGPVGATTPLQSLNSSIPSTPRRGRRVPNSTPVEHDK</sequence>
<dbReference type="EMBL" id="CAKMRJ010004445">
    <property type="protein sequence ID" value="CAH1435993.1"/>
    <property type="molecule type" value="Genomic_DNA"/>
</dbReference>
<feature type="compositionally biased region" description="Polar residues" evidence="1">
    <location>
        <begin position="138"/>
        <end position="149"/>
    </location>
</feature>
<keyword evidence="3" id="KW-1185">Reference proteome</keyword>
<evidence type="ECO:0000313" key="3">
    <source>
        <dbReference type="Proteomes" id="UP001157418"/>
    </source>
</evidence>
<evidence type="ECO:0000313" key="2">
    <source>
        <dbReference type="EMBL" id="CAH1435993.1"/>
    </source>
</evidence>
<feature type="compositionally biased region" description="Polar residues" evidence="1">
    <location>
        <begin position="158"/>
        <end position="167"/>
    </location>
</feature>
<dbReference type="Proteomes" id="UP001157418">
    <property type="component" value="Unassembled WGS sequence"/>
</dbReference>
<name>A0AAU9NCH7_9ASTR</name>
<accession>A0AAU9NCH7</accession>
<reference evidence="2 3" key="1">
    <citation type="submission" date="2022-01" db="EMBL/GenBank/DDBJ databases">
        <authorList>
            <person name="Xiong W."/>
            <person name="Schranz E."/>
        </authorList>
    </citation>
    <scope>NUCLEOTIDE SEQUENCE [LARGE SCALE GENOMIC DNA]</scope>
</reference>